<dbReference type="PIRSF" id="PIRSF006256">
    <property type="entry name" value="CMPcnvr_hdrg_mat"/>
    <property type="match status" value="1"/>
</dbReference>
<feature type="active site" evidence="9">
    <location>
        <position position="29"/>
    </location>
</feature>
<dbReference type="NCBIfam" id="TIGR00143">
    <property type="entry name" value="hypF"/>
    <property type="match status" value="1"/>
</dbReference>
<keyword evidence="4" id="KW-0479">Metal-binding</keyword>
<evidence type="ECO:0000256" key="1">
    <source>
        <dbReference type="ARBA" id="ARBA00004711"/>
    </source>
</evidence>
<accession>A0ABV2ZZP3</accession>
<reference evidence="13 14" key="1">
    <citation type="submission" date="2024-06" db="EMBL/GenBank/DDBJ databases">
        <title>The Natural Products Discovery Center: Release of the First 8490 Sequenced Strains for Exploring Actinobacteria Biosynthetic Diversity.</title>
        <authorList>
            <person name="Kalkreuter E."/>
            <person name="Kautsar S.A."/>
            <person name="Yang D."/>
            <person name="Bader C.D."/>
            <person name="Teijaro C.N."/>
            <person name="Fluegel L."/>
            <person name="Davis C.M."/>
            <person name="Simpson J.R."/>
            <person name="Lauterbach L."/>
            <person name="Steele A.D."/>
            <person name="Gui C."/>
            <person name="Meng S."/>
            <person name="Li G."/>
            <person name="Viehrig K."/>
            <person name="Ye F."/>
            <person name="Su P."/>
            <person name="Kiefer A.F."/>
            <person name="Nichols A."/>
            <person name="Cepeda A.J."/>
            <person name="Yan W."/>
            <person name="Fan B."/>
            <person name="Jiang Y."/>
            <person name="Adhikari A."/>
            <person name="Zheng C.-J."/>
            <person name="Schuster L."/>
            <person name="Cowan T.M."/>
            <person name="Smanski M.J."/>
            <person name="Chevrette M.G."/>
            <person name="De Carvalho L.P.S."/>
            <person name="Shen B."/>
        </authorList>
    </citation>
    <scope>NUCLEOTIDE SEQUENCE [LARGE SCALE GENOMIC DNA]</scope>
    <source>
        <strain evidence="13 14">NPDC033843</strain>
    </source>
</reference>
<gene>
    <name evidence="13" type="primary">hypF</name>
    <name evidence="13" type="ORF">AB0E89_46515</name>
</gene>
<keyword evidence="3 13" id="KW-0436">Ligase</keyword>
<dbReference type="InterPro" id="IPR043129">
    <property type="entry name" value="ATPase_NBD"/>
</dbReference>
<evidence type="ECO:0000256" key="9">
    <source>
        <dbReference type="PROSITE-ProRule" id="PRU00520"/>
    </source>
</evidence>
<dbReference type="Proteomes" id="UP001550739">
    <property type="component" value="Unassembled WGS sequence"/>
</dbReference>
<evidence type="ECO:0000313" key="13">
    <source>
        <dbReference type="EMBL" id="MEU3787880.1"/>
    </source>
</evidence>
<evidence type="ECO:0000259" key="12">
    <source>
        <dbReference type="PROSITE" id="PS51163"/>
    </source>
</evidence>
<dbReference type="Gene3D" id="3.30.420.40">
    <property type="match status" value="1"/>
</dbReference>
<dbReference type="InterPro" id="IPR055128">
    <property type="entry name" value="HypF_C_2"/>
</dbReference>
<dbReference type="InterPro" id="IPR006070">
    <property type="entry name" value="Sua5-like_dom"/>
</dbReference>
<dbReference type="InterPro" id="IPR004421">
    <property type="entry name" value="Carbamoyltransferase_HypF"/>
</dbReference>
<evidence type="ECO:0000256" key="6">
    <source>
        <dbReference type="ARBA" id="ARBA00022833"/>
    </source>
</evidence>
<dbReference type="PROSITE" id="PS51160">
    <property type="entry name" value="ACYLPHOSPHATASE_3"/>
    <property type="match status" value="1"/>
</dbReference>
<comment type="pathway">
    <text evidence="1">Protein modification; [NiFe] hydrogenase maturation.</text>
</comment>
<dbReference type="PANTHER" id="PTHR42959:SF1">
    <property type="entry name" value="CARBAMOYLTRANSFERASE HYPF"/>
    <property type="match status" value="1"/>
</dbReference>
<keyword evidence="14" id="KW-1185">Reference proteome</keyword>
<feature type="region of interest" description="Disordered" evidence="10">
    <location>
        <begin position="783"/>
        <end position="819"/>
    </location>
</feature>
<evidence type="ECO:0000256" key="2">
    <source>
        <dbReference type="ARBA" id="ARBA00008097"/>
    </source>
</evidence>
<dbReference type="Gene3D" id="3.90.870.50">
    <property type="match status" value="1"/>
</dbReference>
<dbReference type="EC" id="6.2.-.-" evidence="8"/>
<proteinExistence type="inferred from homology"/>
<evidence type="ECO:0000259" key="11">
    <source>
        <dbReference type="PROSITE" id="PS51160"/>
    </source>
</evidence>
<evidence type="ECO:0000256" key="8">
    <source>
        <dbReference type="PIRNR" id="PIRNR006256"/>
    </source>
</evidence>
<dbReference type="InterPro" id="IPR036046">
    <property type="entry name" value="Acylphosphatase-like_dom_sf"/>
</dbReference>
<dbReference type="GO" id="GO:0016874">
    <property type="term" value="F:ligase activity"/>
    <property type="evidence" value="ECO:0007669"/>
    <property type="project" value="UniProtKB-KW"/>
</dbReference>
<comment type="catalytic activity">
    <reaction evidence="9">
        <text>an acyl phosphate + H2O = a carboxylate + phosphate + H(+)</text>
        <dbReference type="Rhea" id="RHEA:14965"/>
        <dbReference type="ChEBI" id="CHEBI:15377"/>
        <dbReference type="ChEBI" id="CHEBI:15378"/>
        <dbReference type="ChEBI" id="CHEBI:29067"/>
        <dbReference type="ChEBI" id="CHEBI:43474"/>
        <dbReference type="ChEBI" id="CHEBI:59918"/>
        <dbReference type="EC" id="3.6.1.7"/>
    </reaction>
</comment>
<dbReference type="Pfam" id="PF00708">
    <property type="entry name" value="Acylphosphatase"/>
    <property type="match status" value="1"/>
</dbReference>
<feature type="active site" evidence="9">
    <location>
        <position position="47"/>
    </location>
</feature>
<dbReference type="Gene3D" id="3.30.420.360">
    <property type="match status" value="1"/>
</dbReference>
<dbReference type="InterPro" id="IPR051060">
    <property type="entry name" value="Carbamoyltrans_HypF-like"/>
</dbReference>
<dbReference type="SUPFAM" id="SSF53067">
    <property type="entry name" value="Actin-like ATPase domain"/>
    <property type="match status" value="1"/>
</dbReference>
<dbReference type="InterPro" id="IPR017945">
    <property type="entry name" value="DHBP_synth_RibB-like_a/b_dom"/>
</dbReference>
<dbReference type="Gene3D" id="3.30.110.120">
    <property type="match status" value="1"/>
</dbReference>
<evidence type="ECO:0000313" key="14">
    <source>
        <dbReference type="Proteomes" id="UP001550739"/>
    </source>
</evidence>
<dbReference type="SUPFAM" id="SSF55821">
    <property type="entry name" value="YrdC/RibB"/>
    <property type="match status" value="1"/>
</dbReference>
<evidence type="ECO:0000256" key="7">
    <source>
        <dbReference type="ARBA" id="ARBA00048220"/>
    </source>
</evidence>
<protein>
    <recommendedName>
        <fullName evidence="8">Carbamoyltransferase</fullName>
        <ecNumber evidence="8">6.2.-.-</ecNumber>
    </recommendedName>
</protein>
<dbReference type="Pfam" id="PF17788">
    <property type="entry name" value="HypF_C"/>
    <property type="match status" value="1"/>
</dbReference>
<keyword evidence="5" id="KW-0863">Zinc-finger</keyword>
<feature type="domain" description="Acylphosphatase-like" evidence="11">
    <location>
        <begin position="14"/>
        <end position="102"/>
    </location>
</feature>
<feature type="domain" description="YrdC-like" evidence="12">
    <location>
        <begin position="212"/>
        <end position="404"/>
    </location>
</feature>
<keyword evidence="6" id="KW-0862">Zinc</keyword>
<name>A0ABV2ZZP3_9ACTN</name>
<keyword evidence="9" id="KW-0378">Hydrolase</keyword>
<dbReference type="PANTHER" id="PTHR42959">
    <property type="entry name" value="CARBAMOYLTRANSFERASE"/>
    <property type="match status" value="1"/>
</dbReference>
<dbReference type="PROSITE" id="PS51163">
    <property type="entry name" value="YRDC"/>
    <property type="match status" value="1"/>
</dbReference>
<dbReference type="InterPro" id="IPR011125">
    <property type="entry name" value="Znf_HypF"/>
</dbReference>
<organism evidence="13 14">
    <name type="scientific">Streptomyces sp. 900129855</name>
    <dbReference type="NCBI Taxonomy" id="3155129"/>
    <lineage>
        <taxon>Bacteria</taxon>
        <taxon>Bacillati</taxon>
        <taxon>Actinomycetota</taxon>
        <taxon>Actinomycetes</taxon>
        <taxon>Kitasatosporales</taxon>
        <taxon>Streptomycetaceae</taxon>
        <taxon>Streptomyces</taxon>
    </lineage>
</organism>
<evidence type="ECO:0000256" key="5">
    <source>
        <dbReference type="ARBA" id="ARBA00022771"/>
    </source>
</evidence>
<sequence>MTDRAIEAGSGLGRLRFTMAGVVQGVGFRPFIHRLATELGLSGFVGNTTEGVVAEVQGSPAALAQFRRRVKREAPPLAFITSITAQPVPPKPAADAGFQIVASHGRTAMRTLVSPDVATCAACLAELFSPTDRRYRHPFITCTDCGPRFTIIRELPYDRLTTTMADFPMCRLCAQEYRDPDDRRFHAQPIACTDCGPALCYERGGTRVEGVDAALAAAQRALAVDLIVAVKGIGGYHLACRADSAVAVSRLRERKARAEKPFALLARDVTVARRLARIDMDEEQVLTSGSRPIVLLRRRPDAPLVDAVAPGNPLIGVMLPYTPVHHLLLAPVPGADVAPPEILVMTSANVSDEPLCFSDADAVTRLPHLADAVLTHDRPIHVPCDDSVVRVVDGRELPIRRSRGYAPLPVRIGRRLTPTLAVGSELKNTCCLIDGTNAFCSAHIGDMGSLEALHAFERAVDQLTTIHDAVPEVLAADAHPGYQTRAWAERHGDGPDEPAVELVQHHHAHIVSLLAEHGRIGEPIIGVAFDGTGYGDDGSVWGGEILLLGEDTADYTRAGHLLPVDMTGGDAAVRNPCRTALAHLTAAGLPWDCELGPVQACDHRELVAVRAQLSSPEGTVRCSSMGRLFDAVASLLDVRHRIGYEAQAAIELEALAESGRATAGEDPACGRFTVDANGVLDHRPVVRGIVDGMRDGIPPAELAYGFHVAVAMAVAEAAERLAATTGVRLVGLTGGVFQNVLLARECRRRLEEAGLAVLTHYVVPPNDGGLALGQAVVAALRRTSPPVAAQKENEESIGRPGPPREPGGRSSPTTTDQQS</sequence>
<dbReference type="Pfam" id="PF22521">
    <property type="entry name" value="HypF_C_2"/>
    <property type="match status" value="1"/>
</dbReference>
<dbReference type="Pfam" id="PF01300">
    <property type="entry name" value="Sua5_yciO_yrdC"/>
    <property type="match status" value="1"/>
</dbReference>
<dbReference type="InterPro" id="IPR041440">
    <property type="entry name" value="HypF_C"/>
</dbReference>
<evidence type="ECO:0000256" key="4">
    <source>
        <dbReference type="ARBA" id="ARBA00022723"/>
    </source>
</evidence>
<comment type="similarity">
    <text evidence="2 8">Belongs to the carbamoyltransferase HypF family.</text>
</comment>
<evidence type="ECO:0000256" key="3">
    <source>
        <dbReference type="ARBA" id="ARBA00022598"/>
    </source>
</evidence>
<dbReference type="EMBL" id="JBEZVE010000057">
    <property type="protein sequence ID" value="MEU3787880.1"/>
    <property type="molecule type" value="Genomic_DNA"/>
</dbReference>
<dbReference type="InterPro" id="IPR001792">
    <property type="entry name" value="Acylphosphatase-like_dom"/>
</dbReference>
<dbReference type="RefSeq" id="WP_361710579.1">
    <property type="nucleotide sequence ID" value="NZ_JBEZVE010000057.1"/>
</dbReference>
<dbReference type="SUPFAM" id="SSF54975">
    <property type="entry name" value="Acylphosphatase/BLUF domain-like"/>
    <property type="match status" value="1"/>
</dbReference>
<comment type="caution">
    <text evidence="13">The sequence shown here is derived from an EMBL/GenBank/DDBJ whole genome shotgun (WGS) entry which is preliminary data.</text>
</comment>
<dbReference type="Pfam" id="PF07503">
    <property type="entry name" value="zf-HYPF"/>
    <property type="match status" value="2"/>
</dbReference>
<comment type="catalytic activity">
    <reaction evidence="7">
        <text>C-terminal L-cysteinyl-[HypE protein] + carbamoyl phosphate + ATP + H2O = C-terminal S-carboxamide-L-cysteinyl-[HypE protein] + AMP + phosphate + diphosphate + H(+)</text>
        <dbReference type="Rhea" id="RHEA:55636"/>
        <dbReference type="Rhea" id="RHEA-COMP:14247"/>
        <dbReference type="Rhea" id="RHEA-COMP:14392"/>
        <dbReference type="ChEBI" id="CHEBI:15377"/>
        <dbReference type="ChEBI" id="CHEBI:15378"/>
        <dbReference type="ChEBI" id="CHEBI:30616"/>
        <dbReference type="ChEBI" id="CHEBI:33019"/>
        <dbReference type="ChEBI" id="CHEBI:43474"/>
        <dbReference type="ChEBI" id="CHEBI:58228"/>
        <dbReference type="ChEBI" id="CHEBI:76913"/>
        <dbReference type="ChEBI" id="CHEBI:139126"/>
        <dbReference type="ChEBI" id="CHEBI:456215"/>
    </reaction>
</comment>
<evidence type="ECO:0000256" key="10">
    <source>
        <dbReference type="SAM" id="MobiDB-lite"/>
    </source>
</evidence>